<dbReference type="Pfam" id="PF00515">
    <property type="entry name" value="TPR_1"/>
    <property type="match status" value="1"/>
</dbReference>
<feature type="compositionally biased region" description="Polar residues" evidence="4">
    <location>
        <begin position="96"/>
        <end position="109"/>
    </location>
</feature>
<dbReference type="SUPFAM" id="SSF48452">
    <property type="entry name" value="TPR-like"/>
    <property type="match status" value="2"/>
</dbReference>
<dbReference type="InterPro" id="IPR019734">
    <property type="entry name" value="TPR_rpt"/>
</dbReference>
<organism evidence="6 7">
    <name type="scientific">Rotaria magnacalcarata</name>
    <dbReference type="NCBI Taxonomy" id="392030"/>
    <lineage>
        <taxon>Eukaryota</taxon>
        <taxon>Metazoa</taxon>
        <taxon>Spiralia</taxon>
        <taxon>Gnathifera</taxon>
        <taxon>Rotifera</taxon>
        <taxon>Eurotatoria</taxon>
        <taxon>Bdelloidea</taxon>
        <taxon>Philodinida</taxon>
        <taxon>Philodinidae</taxon>
        <taxon>Rotaria</taxon>
    </lineage>
</organism>
<dbReference type="Proteomes" id="UP000663842">
    <property type="component" value="Unassembled WGS sequence"/>
</dbReference>
<dbReference type="Pfam" id="PF03496">
    <property type="entry name" value="ADPrib_exo_Tox"/>
    <property type="match status" value="1"/>
</dbReference>
<dbReference type="PROSITE" id="PS50005">
    <property type="entry name" value="TPR"/>
    <property type="match status" value="3"/>
</dbReference>
<proteinExistence type="predicted"/>
<evidence type="ECO:0000313" key="6">
    <source>
        <dbReference type="EMBL" id="CAF4034407.1"/>
    </source>
</evidence>
<evidence type="ECO:0000256" key="3">
    <source>
        <dbReference type="PROSITE-ProRule" id="PRU00339"/>
    </source>
</evidence>
<evidence type="ECO:0000259" key="5">
    <source>
        <dbReference type="Pfam" id="PF03496"/>
    </source>
</evidence>
<feature type="repeat" description="TPR" evidence="3">
    <location>
        <begin position="413"/>
        <end position="446"/>
    </location>
</feature>
<gene>
    <name evidence="6" type="ORF">UXM345_LOCUS18208</name>
</gene>
<evidence type="ECO:0000313" key="7">
    <source>
        <dbReference type="Proteomes" id="UP000663842"/>
    </source>
</evidence>
<keyword evidence="2 3" id="KW-0802">TPR repeat</keyword>
<evidence type="ECO:0000256" key="4">
    <source>
        <dbReference type="SAM" id="MobiDB-lite"/>
    </source>
</evidence>
<sequence>MLINAKTNYIKSLQRVNRVVLIVNGRFGQIIVPRIHSLRQLAAIYVYCKDKKRNETNYGLINLKRGIIVLLDELISLIRSDQERRSRNKVDEPLATNISNTNTKQEQSTSDFSGQFIQPELLIDCLLQSVVGLVDLGIMNKALRVLNIDLLFLFCFFIRDIEQQLEKRRCSPSLRLYRCQLMSKDEIELLKNYIGKHIATNSFFSTSMHRDKAVVFLDYSSDLEQVLFEIEADPQLKGVQPFAYITSSSFYPDEEEVLCIMDHSTIALVSDEHHNSKSIINQMKNEYIKQDTNILTYGNIIRDMGKFNKAEKYYRCFLNESSHSSKDNADCYSSLVTLATAKGKYDESLQWHMDALAIRVENLNSPDPNIASSYNSIAIVYRKKHDYVQALKSYEKALKIWEKSFGENHSKVAMCLNNIGAVYEDQKDYLKALEYYSMALNIAKQHVPIDYRSLSAIHNNIGNIYFMTEKYDHALEHYNEAFQIKLKFLSNQHPSIAAALRNIENLRIQYAIEYYSLCELLISIEFITASNTTANY</sequence>
<feature type="region of interest" description="Disordered" evidence="4">
    <location>
        <begin position="88"/>
        <end position="109"/>
    </location>
</feature>
<dbReference type="PANTHER" id="PTHR45641">
    <property type="entry name" value="TETRATRICOPEPTIDE REPEAT PROTEIN (AFU_ORTHOLOGUE AFUA_6G03870)"/>
    <property type="match status" value="1"/>
</dbReference>
<dbReference type="SUPFAM" id="SSF56399">
    <property type="entry name" value="ADP-ribosylation"/>
    <property type="match status" value="1"/>
</dbReference>
<dbReference type="GO" id="GO:0005576">
    <property type="term" value="C:extracellular region"/>
    <property type="evidence" value="ECO:0007669"/>
    <property type="project" value="InterPro"/>
</dbReference>
<feature type="repeat" description="TPR" evidence="3">
    <location>
        <begin position="371"/>
        <end position="404"/>
    </location>
</feature>
<keyword evidence="1" id="KW-0677">Repeat</keyword>
<feature type="repeat" description="TPR" evidence="3">
    <location>
        <begin position="455"/>
        <end position="488"/>
    </location>
</feature>
<feature type="domain" description="ADP ribosyltransferase" evidence="5">
    <location>
        <begin position="158"/>
        <end position="295"/>
    </location>
</feature>
<dbReference type="AlphaFoldDB" id="A0A819R0K7"/>
<accession>A0A819R0K7</accession>
<reference evidence="6" key="1">
    <citation type="submission" date="2021-02" db="EMBL/GenBank/DDBJ databases">
        <authorList>
            <person name="Nowell W R."/>
        </authorList>
    </citation>
    <scope>NUCLEOTIDE SEQUENCE</scope>
</reference>
<evidence type="ECO:0000256" key="1">
    <source>
        <dbReference type="ARBA" id="ARBA00022737"/>
    </source>
</evidence>
<dbReference type="Pfam" id="PF13374">
    <property type="entry name" value="TPR_10"/>
    <property type="match status" value="1"/>
</dbReference>
<dbReference type="EMBL" id="CAJOBF010002442">
    <property type="protein sequence ID" value="CAF4034407.1"/>
    <property type="molecule type" value="Genomic_DNA"/>
</dbReference>
<protein>
    <recommendedName>
        <fullName evidence="5">ADP ribosyltransferase domain-containing protein</fullName>
    </recommendedName>
</protein>
<dbReference type="Gene3D" id="3.90.176.10">
    <property type="entry name" value="Toxin ADP-ribosyltransferase, Chain A, domain 1"/>
    <property type="match status" value="1"/>
</dbReference>
<evidence type="ECO:0000256" key="2">
    <source>
        <dbReference type="ARBA" id="ARBA00022803"/>
    </source>
</evidence>
<dbReference type="SMART" id="SM00028">
    <property type="entry name" value="TPR"/>
    <property type="match status" value="4"/>
</dbReference>
<dbReference type="InterPro" id="IPR011990">
    <property type="entry name" value="TPR-like_helical_dom_sf"/>
</dbReference>
<name>A0A819R0K7_9BILA</name>
<dbReference type="Pfam" id="PF13424">
    <property type="entry name" value="TPR_12"/>
    <property type="match status" value="1"/>
</dbReference>
<comment type="caution">
    <text evidence="6">The sequence shown here is derived from an EMBL/GenBank/DDBJ whole genome shotgun (WGS) entry which is preliminary data.</text>
</comment>
<dbReference type="PANTHER" id="PTHR45641:SF19">
    <property type="entry name" value="NEPHROCYSTIN-3"/>
    <property type="match status" value="1"/>
</dbReference>
<dbReference type="Gene3D" id="1.25.40.10">
    <property type="entry name" value="Tetratricopeptide repeat domain"/>
    <property type="match status" value="1"/>
</dbReference>
<dbReference type="InterPro" id="IPR003540">
    <property type="entry name" value="ADP-ribosyltransferase"/>
</dbReference>